<dbReference type="InterPro" id="IPR000073">
    <property type="entry name" value="AB_hydrolase_1"/>
</dbReference>
<dbReference type="SUPFAM" id="SSF53474">
    <property type="entry name" value="alpha/beta-Hydrolases"/>
    <property type="match status" value="1"/>
</dbReference>
<proteinExistence type="inferred from homology"/>
<dbReference type="GO" id="GO:0016787">
    <property type="term" value="F:hydrolase activity"/>
    <property type="evidence" value="ECO:0007669"/>
    <property type="project" value="UniProtKB-KW"/>
</dbReference>
<dbReference type="Proteomes" id="UP000075714">
    <property type="component" value="Unassembled WGS sequence"/>
</dbReference>
<feature type="domain" description="AB hydrolase-1" evidence="3">
    <location>
        <begin position="2"/>
        <end position="250"/>
    </location>
</feature>
<dbReference type="EMBL" id="LSYV01000021">
    <property type="protein sequence ID" value="KXZ49540.1"/>
    <property type="molecule type" value="Genomic_DNA"/>
</dbReference>
<dbReference type="PANTHER" id="PTHR43248:SF14">
    <property type="entry name" value="ALPHA_BETA-HYDROLASES SUPERFAMILY PROTEIN"/>
    <property type="match status" value="1"/>
</dbReference>
<evidence type="ECO:0000313" key="5">
    <source>
        <dbReference type="Proteomes" id="UP000075714"/>
    </source>
</evidence>
<dbReference type="InterPro" id="IPR029058">
    <property type="entry name" value="AB_hydrolase_fold"/>
</dbReference>
<evidence type="ECO:0000256" key="1">
    <source>
        <dbReference type="ARBA" id="ARBA00010088"/>
    </source>
</evidence>
<keyword evidence="5" id="KW-1185">Reference proteome</keyword>
<accession>A0A150GJA2</accession>
<keyword evidence="2" id="KW-0378">Hydrolase</keyword>
<organism evidence="4 5">
    <name type="scientific">Gonium pectorale</name>
    <name type="common">Green alga</name>
    <dbReference type="NCBI Taxonomy" id="33097"/>
    <lineage>
        <taxon>Eukaryota</taxon>
        <taxon>Viridiplantae</taxon>
        <taxon>Chlorophyta</taxon>
        <taxon>core chlorophytes</taxon>
        <taxon>Chlorophyceae</taxon>
        <taxon>CS clade</taxon>
        <taxon>Chlamydomonadales</taxon>
        <taxon>Volvocaceae</taxon>
        <taxon>Gonium</taxon>
    </lineage>
</organism>
<gene>
    <name evidence="4" type="ORF">GPECTOR_20g394</name>
</gene>
<comment type="caution">
    <text evidence="4">The sequence shown here is derived from an EMBL/GenBank/DDBJ whole genome shotgun (WGS) entry which is preliminary data.</text>
</comment>
<dbReference type="AlphaFoldDB" id="A0A150GJA2"/>
<sequence>MVHGILGHRKNMSSFAKMLVEGFPSWQVLLVDLRCHGESARLPSRPGGPHSVASAAGDVLGLLRRLRLFPRVLIGHSFGGKVVMSMVQQFNQRLPRPVQVWVLDSLPGQVRAGGGIDGPDHPGQLIELLRSLPQPLASRNEVIDTVVRAGFSPHIARWVVTNIRPVDSSGKLGWTFDLDGIAELYRSYETTELWSLLQQPPQGLTLDFVKAERSSFRWGGSDEAAITGAGHGVHLLRDAGHWVHADNPLGLYDIIAPSFGGESDLKQRRSAALRH</sequence>
<dbReference type="Pfam" id="PF12697">
    <property type="entry name" value="Abhydrolase_6"/>
    <property type="match status" value="1"/>
</dbReference>
<dbReference type="InterPro" id="IPR051601">
    <property type="entry name" value="Serine_prot/Carboxylest_S33"/>
</dbReference>
<reference evidence="5" key="1">
    <citation type="journal article" date="2016" name="Nat. Commun.">
        <title>The Gonium pectorale genome demonstrates co-option of cell cycle regulation during the evolution of multicellularity.</title>
        <authorList>
            <person name="Hanschen E.R."/>
            <person name="Marriage T.N."/>
            <person name="Ferris P.J."/>
            <person name="Hamaji T."/>
            <person name="Toyoda A."/>
            <person name="Fujiyama A."/>
            <person name="Neme R."/>
            <person name="Noguchi H."/>
            <person name="Minakuchi Y."/>
            <person name="Suzuki M."/>
            <person name="Kawai-Toyooka H."/>
            <person name="Smith D.R."/>
            <person name="Sparks H."/>
            <person name="Anderson J."/>
            <person name="Bakaric R."/>
            <person name="Luria V."/>
            <person name="Karger A."/>
            <person name="Kirschner M.W."/>
            <person name="Durand P.M."/>
            <person name="Michod R.E."/>
            <person name="Nozaki H."/>
            <person name="Olson B.J."/>
        </authorList>
    </citation>
    <scope>NUCLEOTIDE SEQUENCE [LARGE SCALE GENOMIC DNA]</scope>
    <source>
        <strain evidence="5">NIES-2863</strain>
    </source>
</reference>
<comment type="similarity">
    <text evidence="1">Belongs to the peptidase S33 family.</text>
</comment>
<dbReference type="Gene3D" id="3.40.50.1820">
    <property type="entry name" value="alpha/beta hydrolase"/>
    <property type="match status" value="1"/>
</dbReference>
<evidence type="ECO:0000313" key="4">
    <source>
        <dbReference type="EMBL" id="KXZ49540.1"/>
    </source>
</evidence>
<dbReference type="STRING" id="33097.A0A150GJA2"/>
<evidence type="ECO:0000256" key="2">
    <source>
        <dbReference type="ARBA" id="ARBA00022801"/>
    </source>
</evidence>
<protein>
    <recommendedName>
        <fullName evidence="3">AB hydrolase-1 domain-containing protein</fullName>
    </recommendedName>
</protein>
<name>A0A150GJA2_GONPE</name>
<dbReference type="PANTHER" id="PTHR43248">
    <property type="entry name" value="2-SUCCINYL-6-HYDROXY-2,4-CYCLOHEXADIENE-1-CARBOXYLATE SYNTHASE"/>
    <property type="match status" value="1"/>
</dbReference>
<dbReference type="OrthoDB" id="8119704at2759"/>
<evidence type="ECO:0000259" key="3">
    <source>
        <dbReference type="Pfam" id="PF12697"/>
    </source>
</evidence>